<dbReference type="SMART" id="SM00387">
    <property type="entry name" value="HATPase_c"/>
    <property type="match status" value="1"/>
</dbReference>
<feature type="domain" description="Histidine kinase" evidence="6">
    <location>
        <begin position="38"/>
        <end position="261"/>
    </location>
</feature>
<proteinExistence type="predicted"/>
<dbReference type="Proteomes" id="UP000516057">
    <property type="component" value="Chromosome"/>
</dbReference>
<dbReference type="GO" id="GO:0000156">
    <property type="term" value="F:phosphorelay response regulator activity"/>
    <property type="evidence" value="ECO:0007669"/>
    <property type="project" value="TreeGrafter"/>
</dbReference>
<dbReference type="InterPro" id="IPR036890">
    <property type="entry name" value="HATPase_C_sf"/>
</dbReference>
<dbReference type="InterPro" id="IPR036097">
    <property type="entry name" value="HisK_dim/P_sf"/>
</dbReference>
<dbReference type="GO" id="GO:0007234">
    <property type="term" value="P:osmosensory signaling via phosphorelay pathway"/>
    <property type="evidence" value="ECO:0007669"/>
    <property type="project" value="TreeGrafter"/>
</dbReference>
<keyword evidence="8" id="KW-1185">Reference proteome</keyword>
<dbReference type="InterPro" id="IPR004358">
    <property type="entry name" value="Sig_transdc_His_kin-like_C"/>
</dbReference>
<dbReference type="PRINTS" id="PR00344">
    <property type="entry name" value="BCTRLSENSOR"/>
</dbReference>
<keyword evidence="4" id="KW-0808">Transferase</keyword>
<dbReference type="GO" id="GO:0000155">
    <property type="term" value="F:phosphorelay sensor kinase activity"/>
    <property type="evidence" value="ECO:0007669"/>
    <property type="project" value="InterPro"/>
</dbReference>
<protein>
    <recommendedName>
        <fullName evidence="2">histidine kinase</fullName>
        <ecNumber evidence="2">2.7.13.3</ecNumber>
    </recommendedName>
</protein>
<evidence type="ECO:0000259" key="6">
    <source>
        <dbReference type="PROSITE" id="PS50109"/>
    </source>
</evidence>
<keyword evidence="3" id="KW-0597">Phosphoprotein</keyword>
<dbReference type="SMART" id="SM00388">
    <property type="entry name" value="HisKA"/>
    <property type="match status" value="1"/>
</dbReference>
<dbReference type="GO" id="GO:0030295">
    <property type="term" value="F:protein kinase activator activity"/>
    <property type="evidence" value="ECO:0007669"/>
    <property type="project" value="TreeGrafter"/>
</dbReference>
<dbReference type="Gene3D" id="1.10.287.130">
    <property type="match status" value="1"/>
</dbReference>
<evidence type="ECO:0000256" key="3">
    <source>
        <dbReference type="ARBA" id="ARBA00022553"/>
    </source>
</evidence>
<sequence length="261" mass="28009">MNTPERPPASQDEALERLARCEHELAALRGAHEALLHAVSHDLRAPLRHLTSYAPLLRESVQALASGHSGEAAQDAQQFLDTMEQASRRMGRMIDALLQIARAERAPLQPEAVDLAALAAEAQARLAATAPERAVEWRLPPAPLVLRADAGQMRQLVAELLGNALKFTRGREPGRIALHAQARPEGGLRWSVEDNGAGFDPARAQALFGVFQRLHRESEFDGVGGGLALARTIARRHGADITATATPGQGCVVSVDWPAPG</sequence>
<dbReference type="PROSITE" id="PS50109">
    <property type="entry name" value="HIS_KIN"/>
    <property type="match status" value="1"/>
</dbReference>
<evidence type="ECO:0000256" key="1">
    <source>
        <dbReference type="ARBA" id="ARBA00000085"/>
    </source>
</evidence>
<gene>
    <name evidence="7" type="ORF">H9L24_17705</name>
</gene>
<dbReference type="KEGG" id="amon:H9L24_17705"/>
<evidence type="ECO:0000256" key="2">
    <source>
        <dbReference type="ARBA" id="ARBA00012438"/>
    </source>
</evidence>
<accession>A0A7H0HE00</accession>
<dbReference type="EC" id="2.7.13.3" evidence="2"/>
<dbReference type="InterPro" id="IPR050351">
    <property type="entry name" value="BphY/WalK/GraS-like"/>
</dbReference>
<organism evidence="7 8">
    <name type="scientific">Paenacidovorax monticola</name>
    <dbReference type="NCBI Taxonomy" id="1926868"/>
    <lineage>
        <taxon>Bacteria</taxon>
        <taxon>Pseudomonadati</taxon>
        <taxon>Pseudomonadota</taxon>
        <taxon>Betaproteobacteria</taxon>
        <taxon>Burkholderiales</taxon>
        <taxon>Comamonadaceae</taxon>
        <taxon>Paenacidovorax</taxon>
    </lineage>
</organism>
<evidence type="ECO:0000313" key="8">
    <source>
        <dbReference type="Proteomes" id="UP000516057"/>
    </source>
</evidence>
<keyword evidence="5 7" id="KW-0418">Kinase</keyword>
<dbReference type="SUPFAM" id="SSF47384">
    <property type="entry name" value="Homodimeric domain of signal transducing histidine kinase"/>
    <property type="match status" value="1"/>
</dbReference>
<evidence type="ECO:0000256" key="4">
    <source>
        <dbReference type="ARBA" id="ARBA00022679"/>
    </source>
</evidence>
<dbReference type="PANTHER" id="PTHR42878:SF15">
    <property type="entry name" value="BACTERIOPHYTOCHROME"/>
    <property type="match status" value="1"/>
</dbReference>
<dbReference type="AlphaFoldDB" id="A0A7H0HE00"/>
<dbReference type="SUPFAM" id="SSF55874">
    <property type="entry name" value="ATPase domain of HSP90 chaperone/DNA topoisomerase II/histidine kinase"/>
    <property type="match status" value="1"/>
</dbReference>
<dbReference type="InterPro" id="IPR003594">
    <property type="entry name" value="HATPase_dom"/>
</dbReference>
<comment type="catalytic activity">
    <reaction evidence="1">
        <text>ATP + protein L-histidine = ADP + protein N-phospho-L-histidine.</text>
        <dbReference type="EC" id="2.7.13.3"/>
    </reaction>
</comment>
<dbReference type="Pfam" id="PF02518">
    <property type="entry name" value="HATPase_c"/>
    <property type="match status" value="1"/>
</dbReference>
<dbReference type="CDD" id="cd00082">
    <property type="entry name" value="HisKA"/>
    <property type="match status" value="1"/>
</dbReference>
<evidence type="ECO:0000313" key="7">
    <source>
        <dbReference type="EMBL" id="QNP58766.1"/>
    </source>
</evidence>
<evidence type="ECO:0000256" key="5">
    <source>
        <dbReference type="ARBA" id="ARBA00022777"/>
    </source>
</evidence>
<dbReference type="RefSeq" id="WP_187735751.1">
    <property type="nucleotide sequence ID" value="NZ_CP060790.1"/>
</dbReference>
<dbReference type="Pfam" id="PF00512">
    <property type="entry name" value="HisKA"/>
    <property type="match status" value="1"/>
</dbReference>
<dbReference type="Gene3D" id="3.30.565.10">
    <property type="entry name" value="Histidine kinase-like ATPase, C-terminal domain"/>
    <property type="match status" value="1"/>
</dbReference>
<reference evidence="7 8" key="1">
    <citation type="submission" date="2020-08" db="EMBL/GenBank/DDBJ databases">
        <title>Genome sequence of Acidovorax monticola KACC 19171T.</title>
        <authorList>
            <person name="Hyun D.-W."/>
            <person name="Bae J.-W."/>
        </authorList>
    </citation>
    <scope>NUCLEOTIDE SEQUENCE [LARGE SCALE GENOMIC DNA]</scope>
    <source>
        <strain evidence="7 8">KACC 19171</strain>
    </source>
</reference>
<dbReference type="EMBL" id="CP060790">
    <property type="protein sequence ID" value="QNP58766.1"/>
    <property type="molecule type" value="Genomic_DNA"/>
</dbReference>
<dbReference type="InterPro" id="IPR003661">
    <property type="entry name" value="HisK_dim/P_dom"/>
</dbReference>
<dbReference type="InterPro" id="IPR005467">
    <property type="entry name" value="His_kinase_dom"/>
</dbReference>
<name>A0A7H0HE00_9BURK</name>
<dbReference type="PANTHER" id="PTHR42878">
    <property type="entry name" value="TWO-COMPONENT HISTIDINE KINASE"/>
    <property type="match status" value="1"/>
</dbReference>